<dbReference type="PANTHER" id="PTHR48079:SF6">
    <property type="entry name" value="NAD(P)-BINDING DOMAIN-CONTAINING PROTEIN-RELATED"/>
    <property type="match status" value="1"/>
</dbReference>
<dbReference type="Proteomes" id="UP000215459">
    <property type="component" value="Unassembled WGS sequence"/>
</dbReference>
<evidence type="ECO:0000259" key="1">
    <source>
        <dbReference type="Pfam" id="PF01370"/>
    </source>
</evidence>
<feature type="domain" description="NAD-dependent epimerase/dehydratase" evidence="1">
    <location>
        <begin position="5"/>
        <end position="224"/>
    </location>
</feature>
<sequence>MAMHVLVTGGTGFLGRSLVHRLLREEYQVSVLVRSEKKRLRLPKEVRAVRGDVLDPDSLAGCCTGVDWVFHAAGEVAWGRGKRRSMFRTNVDGTKQVAQEALRAGVKRFVYTSSAAAVGFSTDGNPVDESFPFNGEELDIGYAVAKRKAEEEVLRLAKAGLPAVVVNPGVILGDGTPSFTSAVARGLLRVAPEGGVNLCDVRDVVRGHLSAAEKGAVGERYILGGMDLPLADAFRLIQRKAGKKESVIVLKRKMAQGLSLAAETAGWLTKREPALAWDLARLAGCCAYYSSAKAERELGYSRTPLEETISRVVGRIRE</sequence>
<organism evidence="2 3">
    <name type="scientific">Paludifilum halophilum</name>
    <dbReference type="NCBI Taxonomy" id="1642702"/>
    <lineage>
        <taxon>Bacteria</taxon>
        <taxon>Bacillati</taxon>
        <taxon>Bacillota</taxon>
        <taxon>Bacilli</taxon>
        <taxon>Bacillales</taxon>
        <taxon>Thermoactinomycetaceae</taxon>
        <taxon>Paludifilum</taxon>
    </lineage>
</organism>
<dbReference type="Pfam" id="PF01370">
    <property type="entry name" value="Epimerase"/>
    <property type="match status" value="1"/>
</dbReference>
<dbReference type="SUPFAM" id="SSF51735">
    <property type="entry name" value="NAD(P)-binding Rossmann-fold domains"/>
    <property type="match status" value="1"/>
</dbReference>
<dbReference type="GO" id="GO:0004029">
    <property type="term" value="F:aldehyde dehydrogenase (NAD+) activity"/>
    <property type="evidence" value="ECO:0007669"/>
    <property type="project" value="TreeGrafter"/>
</dbReference>
<evidence type="ECO:0000313" key="3">
    <source>
        <dbReference type="Proteomes" id="UP000215459"/>
    </source>
</evidence>
<keyword evidence="3" id="KW-1185">Reference proteome</keyword>
<dbReference type="PANTHER" id="PTHR48079">
    <property type="entry name" value="PROTEIN YEEZ"/>
    <property type="match status" value="1"/>
</dbReference>
<comment type="caution">
    <text evidence="2">The sequence shown here is derived from an EMBL/GenBank/DDBJ whole genome shotgun (WGS) entry which is preliminary data.</text>
</comment>
<dbReference type="AlphaFoldDB" id="A0A235BC47"/>
<dbReference type="InterPro" id="IPR001509">
    <property type="entry name" value="Epimerase_deHydtase"/>
</dbReference>
<dbReference type="GO" id="GO:0005737">
    <property type="term" value="C:cytoplasm"/>
    <property type="evidence" value="ECO:0007669"/>
    <property type="project" value="TreeGrafter"/>
</dbReference>
<dbReference type="InterPro" id="IPR036291">
    <property type="entry name" value="NAD(P)-bd_dom_sf"/>
</dbReference>
<evidence type="ECO:0000313" key="2">
    <source>
        <dbReference type="EMBL" id="OYD09866.1"/>
    </source>
</evidence>
<dbReference type="OrthoDB" id="9811743at2"/>
<dbReference type="InterPro" id="IPR051783">
    <property type="entry name" value="NAD(P)-dependent_oxidoreduct"/>
</dbReference>
<proteinExistence type="predicted"/>
<gene>
    <name evidence="2" type="ORF">CHM34_02465</name>
</gene>
<accession>A0A235BC47</accession>
<name>A0A235BC47_9BACL</name>
<dbReference type="EMBL" id="NOWF01000001">
    <property type="protein sequence ID" value="OYD09866.1"/>
    <property type="molecule type" value="Genomic_DNA"/>
</dbReference>
<protein>
    <recommendedName>
        <fullName evidence="1">NAD-dependent epimerase/dehydratase domain-containing protein</fullName>
    </recommendedName>
</protein>
<reference evidence="2 3" key="1">
    <citation type="submission" date="2017-07" db="EMBL/GenBank/DDBJ databases">
        <title>The genome sequence of Paludifilum halophilum highlights mechanisms for microbial adaptation to high salt environemnts.</title>
        <authorList>
            <person name="Belbahri L."/>
        </authorList>
    </citation>
    <scope>NUCLEOTIDE SEQUENCE [LARGE SCALE GENOMIC DNA]</scope>
    <source>
        <strain evidence="2 3">DSM 102817</strain>
    </source>
</reference>
<dbReference type="Gene3D" id="3.40.50.720">
    <property type="entry name" value="NAD(P)-binding Rossmann-like Domain"/>
    <property type="match status" value="1"/>
</dbReference>